<dbReference type="Pfam" id="PF00059">
    <property type="entry name" value="Lectin_C"/>
    <property type="match status" value="1"/>
</dbReference>
<gene>
    <name evidence="4" type="primary">LOC111116248</name>
</gene>
<dbReference type="RefSeq" id="XP_022310942.1">
    <property type="nucleotide sequence ID" value="XM_022455234.1"/>
</dbReference>
<dbReference type="KEGG" id="cvn:111116248"/>
<protein>
    <submittedName>
        <fullName evidence="4">Perlucin-like protein</fullName>
    </submittedName>
</protein>
<reference evidence="4" key="1">
    <citation type="submission" date="2025-08" db="UniProtKB">
        <authorList>
            <consortium name="RefSeq"/>
        </authorList>
    </citation>
    <scope>IDENTIFICATION</scope>
    <source>
        <tissue evidence="4">Whole sample</tissue>
    </source>
</reference>
<dbReference type="PROSITE" id="PS50041">
    <property type="entry name" value="C_TYPE_LECTIN_2"/>
    <property type="match status" value="1"/>
</dbReference>
<dbReference type="Gene3D" id="3.10.100.10">
    <property type="entry name" value="Mannose-Binding Protein A, subunit A"/>
    <property type="match status" value="1"/>
</dbReference>
<dbReference type="Proteomes" id="UP000694844">
    <property type="component" value="Chromosome 10"/>
</dbReference>
<dbReference type="GeneID" id="111116248"/>
<feature type="domain" description="C-type lectin" evidence="2">
    <location>
        <begin position="92"/>
        <end position="220"/>
    </location>
</feature>
<dbReference type="InterPro" id="IPR050111">
    <property type="entry name" value="C-type_lectin/snaclec_domain"/>
</dbReference>
<keyword evidence="3" id="KW-1185">Reference proteome</keyword>
<evidence type="ECO:0000256" key="1">
    <source>
        <dbReference type="ARBA" id="ARBA00023157"/>
    </source>
</evidence>
<organism evidence="3 4">
    <name type="scientific">Crassostrea virginica</name>
    <name type="common">Eastern oyster</name>
    <dbReference type="NCBI Taxonomy" id="6565"/>
    <lineage>
        <taxon>Eukaryota</taxon>
        <taxon>Metazoa</taxon>
        <taxon>Spiralia</taxon>
        <taxon>Lophotrochozoa</taxon>
        <taxon>Mollusca</taxon>
        <taxon>Bivalvia</taxon>
        <taxon>Autobranchia</taxon>
        <taxon>Pteriomorphia</taxon>
        <taxon>Ostreida</taxon>
        <taxon>Ostreoidea</taxon>
        <taxon>Ostreidae</taxon>
        <taxon>Crassostrea</taxon>
    </lineage>
</organism>
<accession>A0A8B8C5G1</accession>
<dbReference type="CDD" id="cd00037">
    <property type="entry name" value="CLECT"/>
    <property type="match status" value="1"/>
</dbReference>
<dbReference type="SUPFAM" id="SSF56436">
    <property type="entry name" value="C-type lectin-like"/>
    <property type="match status" value="1"/>
</dbReference>
<dbReference type="InterPro" id="IPR001304">
    <property type="entry name" value="C-type_lectin-like"/>
</dbReference>
<proteinExistence type="predicted"/>
<sequence>MKYSKLDIPEGEVENSSLALFNVEGVSLISCGAMCLEVHCCKEIKYSKSGERCVGIQFNEFDNTRNTNLLLPGDEGMLTYQKAGCMAGWLEFKGHCYHIGQSKSNWFEAKAECQSMCSYLTEVGSTDEAQWISDTFLDKAGCGADIFFDCTAWTGLNDLDIEGTYVWDHSNASLTFSSWHPQEPSLLNTAEALSKDCIDMLRGGVWNDRPCSYSNLVICEKTFGQ</sequence>
<dbReference type="PANTHER" id="PTHR22803">
    <property type="entry name" value="MANNOSE, PHOSPHOLIPASE, LECTIN RECEPTOR RELATED"/>
    <property type="match status" value="1"/>
</dbReference>
<name>A0A8B8C5G1_CRAVI</name>
<dbReference type="InterPro" id="IPR016186">
    <property type="entry name" value="C-type_lectin-like/link_sf"/>
</dbReference>
<dbReference type="PROSITE" id="PS00615">
    <property type="entry name" value="C_TYPE_LECTIN_1"/>
    <property type="match status" value="1"/>
</dbReference>
<evidence type="ECO:0000313" key="3">
    <source>
        <dbReference type="Proteomes" id="UP000694844"/>
    </source>
</evidence>
<dbReference type="OrthoDB" id="2142683at2759"/>
<evidence type="ECO:0000259" key="2">
    <source>
        <dbReference type="PROSITE" id="PS50041"/>
    </source>
</evidence>
<dbReference type="InterPro" id="IPR018378">
    <property type="entry name" value="C-type_lectin_CS"/>
</dbReference>
<evidence type="ECO:0000313" key="4">
    <source>
        <dbReference type="RefSeq" id="XP_022310942.1"/>
    </source>
</evidence>
<dbReference type="SMART" id="SM00034">
    <property type="entry name" value="CLECT"/>
    <property type="match status" value="1"/>
</dbReference>
<dbReference type="AlphaFoldDB" id="A0A8B8C5G1"/>
<keyword evidence="1" id="KW-1015">Disulfide bond</keyword>
<dbReference type="InterPro" id="IPR016187">
    <property type="entry name" value="CTDL_fold"/>
</dbReference>